<protein>
    <recommendedName>
        <fullName evidence="5">Alpha/beta hydrolase</fullName>
    </recommendedName>
</protein>
<name>A0AAJ6HR03_9ACTN</name>
<reference evidence="3 4" key="1">
    <citation type="submission" date="2023-07" db="EMBL/GenBank/DDBJ databases">
        <title>Micromonospora profundi TRM 95458 converts glycerol to a new osmotic compound.</title>
        <authorList>
            <person name="Lu D."/>
        </authorList>
    </citation>
    <scope>NUCLEOTIDE SEQUENCE [LARGE SCALE GENOMIC DNA]</scope>
    <source>
        <strain evidence="3 4">TRM95458</strain>
    </source>
</reference>
<evidence type="ECO:0008006" key="5">
    <source>
        <dbReference type="Google" id="ProtNLM"/>
    </source>
</evidence>
<evidence type="ECO:0000256" key="2">
    <source>
        <dbReference type="SAM" id="Phobius"/>
    </source>
</evidence>
<keyword evidence="4" id="KW-1185">Reference proteome</keyword>
<accession>A0AAJ6HR03</accession>
<keyword evidence="2" id="KW-0472">Membrane</keyword>
<evidence type="ECO:0000313" key="4">
    <source>
        <dbReference type="Proteomes" id="UP001235874"/>
    </source>
</evidence>
<gene>
    <name evidence="3" type="ORF">Q3V37_18675</name>
</gene>
<dbReference type="KEGG" id="mprn:Q3V37_18675"/>
<keyword evidence="2" id="KW-0812">Transmembrane</keyword>
<sequence length="323" mass="34117">MRSASGRERPIGSPGFGAGAGSAGRRPVVRVVKGVGLAFSAVLALLAVDGLTGTVYRTGTAATVHVTASRAGAARQAVVVFPGYIMSGAQLSRAFAPFLGPGDAMVVADYAERAVDVDGLYRQVMAALEVIRPGNVRVYGASMGGLCARQFLDRYAEDGSPYGQAVLVLDTAPDSAARVKRPDWVFGLASWYRGGPLTSLGWALLNQFGDQPDPEPGADPRIVKAGRRHSTWVGMPALTSQAEFIASSPALRDGELTGRAARVVYLQAREPADDPLVLVADSVDQWRRAFPGLVEVTIDGRAGVWHIPLIERPQETLRAILAA</sequence>
<keyword evidence="2" id="KW-1133">Transmembrane helix</keyword>
<proteinExistence type="predicted"/>
<dbReference type="SUPFAM" id="SSF53474">
    <property type="entry name" value="alpha/beta-Hydrolases"/>
    <property type="match status" value="1"/>
</dbReference>
<organism evidence="3 4">
    <name type="scientific">Micromonospora profundi</name>
    <dbReference type="NCBI Taxonomy" id="1420889"/>
    <lineage>
        <taxon>Bacteria</taxon>
        <taxon>Bacillati</taxon>
        <taxon>Actinomycetota</taxon>
        <taxon>Actinomycetes</taxon>
        <taxon>Micromonosporales</taxon>
        <taxon>Micromonosporaceae</taxon>
        <taxon>Micromonospora</taxon>
    </lineage>
</organism>
<evidence type="ECO:0000313" key="3">
    <source>
        <dbReference type="EMBL" id="WLS43428.1"/>
    </source>
</evidence>
<dbReference type="InterPro" id="IPR029058">
    <property type="entry name" value="AB_hydrolase_fold"/>
</dbReference>
<dbReference type="Proteomes" id="UP001235874">
    <property type="component" value="Chromosome"/>
</dbReference>
<dbReference type="EMBL" id="CP130472">
    <property type="protein sequence ID" value="WLS43428.1"/>
    <property type="molecule type" value="Genomic_DNA"/>
</dbReference>
<dbReference type="AlphaFoldDB" id="A0AAJ6HR03"/>
<feature type="transmembrane region" description="Helical" evidence="2">
    <location>
        <begin position="35"/>
        <end position="56"/>
    </location>
</feature>
<feature type="region of interest" description="Disordered" evidence="1">
    <location>
        <begin position="1"/>
        <end position="23"/>
    </location>
</feature>
<dbReference type="Gene3D" id="3.40.50.1820">
    <property type="entry name" value="alpha/beta hydrolase"/>
    <property type="match status" value="1"/>
</dbReference>
<dbReference type="RefSeq" id="WP_306270895.1">
    <property type="nucleotide sequence ID" value="NZ_CP130472.1"/>
</dbReference>
<evidence type="ECO:0000256" key="1">
    <source>
        <dbReference type="SAM" id="MobiDB-lite"/>
    </source>
</evidence>
<feature type="compositionally biased region" description="Basic and acidic residues" evidence="1">
    <location>
        <begin position="1"/>
        <end position="10"/>
    </location>
</feature>